<keyword evidence="2" id="KW-1133">Transmembrane helix</keyword>
<dbReference type="PANTHER" id="PTHR30121">
    <property type="entry name" value="UNCHARACTERIZED PROTEIN YJGR-RELATED"/>
    <property type="match status" value="1"/>
</dbReference>
<dbReference type="Proteomes" id="UP000193100">
    <property type="component" value="Plasmid pSMR5"/>
</dbReference>
<gene>
    <name evidence="4" type="ORF">MARSALSMR5_04200</name>
</gene>
<keyword evidence="4" id="KW-0614">Plasmid</keyword>
<name>A0A1W6KFN6_9GAMM</name>
<keyword evidence="2" id="KW-0472">Membrane</keyword>
<dbReference type="Pfam" id="PF12696">
    <property type="entry name" value="TraG-D_C"/>
    <property type="match status" value="1"/>
</dbReference>
<feature type="region of interest" description="Disordered" evidence="1">
    <location>
        <begin position="777"/>
        <end position="855"/>
    </location>
</feature>
<keyword evidence="2" id="KW-0812">Transmembrane</keyword>
<evidence type="ECO:0000256" key="1">
    <source>
        <dbReference type="SAM" id="MobiDB-lite"/>
    </source>
</evidence>
<geneLocation type="plasmid" evidence="5">
    <name>psmr5</name>
</geneLocation>
<proteinExistence type="predicted"/>
<organism evidence="4 5">
    <name type="scientific">Marinobacter salarius</name>
    <dbReference type="NCBI Taxonomy" id="1420917"/>
    <lineage>
        <taxon>Bacteria</taxon>
        <taxon>Pseudomonadati</taxon>
        <taxon>Pseudomonadota</taxon>
        <taxon>Gammaproteobacteria</taxon>
        <taxon>Pseudomonadales</taxon>
        <taxon>Marinobacteraceae</taxon>
        <taxon>Marinobacter</taxon>
    </lineage>
</organism>
<evidence type="ECO:0000259" key="3">
    <source>
        <dbReference type="Pfam" id="PF12696"/>
    </source>
</evidence>
<feature type="transmembrane region" description="Helical" evidence="2">
    <location>
        <begin position="40"/>
        <end position="73"/>
    </location>
</feature>
<feature type="domain" description="TraD/TraG TraM recognition site" evidence="3">
    <location>
        <begin position="432"/>
        <end position="545"/>
    </location>
</feature>
<evidence type="ECO:0000313" key="5">
    <source>
        <dbReference type="Proteomes" id="UP000193100"/>
    </source>
</evidence>
<sequence length="963" mass="105628">MANQKLRSLTQEHEVSQESLYRDTRRPMQRVREGIGDNPALGAFIVIFLLPFALISTTFFVVAIAPIIFYVIGCVKGKEQTLPVLLPTEANMRDKNDPKPGRKSFNKASGEFLSGNLRNAKRAYEIWLSFAHLTMHQLIIGTTGSGKSETIVSQIANYIASGSSASLIDPKAGPKLGWQIFTLARFFGREDDFRTLNYIKGNTSVRPDRAGRAGNNVNLFAFGSAESITQLLVSLMPPGGEENKLFSERAISLISAIMPAMVNLRDNAGLKINPGVLRKAMELKEVEKLKRAKPITPESREAVRAYLTSLSGYQENPVDRQGNPTDKQDSEVYRQHGFAQAYFTRALSTLSDTYADIYMTGRGEINFLDQILRRRILVVLIPSLEKAPEEMKNLGKLVLAGQKNAVSTGLPPIIEGNKADVLESLPTTAPVPFGLYIDEVAFVLIEGTGTLFAQARSLGVACCAAGQDAAGIKKENPDEAEQIFENTKTKTVMASEGLGETRKLIEEIAGEGYASVTSGYSMDEGGLLGNYIDNKSASFEKRSRVSAQDTRAALVGEGFLFWRDKVIPWQSFYHGLDEKTIISDFQIIRLPDVSEPKRGLGFKLLLKDTPMAESMKRAVNEGFDLGIDGMAEMPNFSADPNHPLGEAKLDEAILQWRGVTSEVRKRNQKPAGMPDNALVGSEGLMIAALSAQHDRQILEDLSESDQSVDFLPSTVTQEEDEANLDASNVFDTVETLAPPEDPDDDSGIESLPISQNLSASLDNVSESLDILNSPRIKSRVSGSESGHAKRAEQVETAFKERDNEKARLAEEAESSDAPSVEEAMAGIDNYEPPKTENVDSGDAEPPRLVGEPAKRSSLLSGKEWVLDPNRLAQRVNRPVYQEEIDLAMRGGDYAGRIEQALGTSLEECRRVSEETAVAIGKSIAYPRNENNVPSRPETEAEQKVVIQESSKTVRNMRSWLQGS</sequence>
<feature type="compositionally biased region" description="Basic and acidic residues" evidence="1">
    <location>
        <begin position="10"/>
        <end position="24"/>
    </location>
</feature>
<dbReference type="EMBL" id="CP020932">
    <property type="protein sequence ID" value="ARM86220.1"/>
    <property type="molecule type" value="Genomic_DNA"/>
</dbReference>
<dbReference type="InterPro" id="IPR051162">
    <property type="entry name" value="T4SS_component"/>
</dbReference>
<dbReference type="PANTHER" id="PTHR30121:SF6">
    <property type="entry name" value="SLR6007 PROTEIN"/>
    <property type="match status" value="1"/>
</dbReference>
<dbReference type="SUPFAM" id="SSF52540">
    <property type="entry name" value="P-loop containing nucleoside triphosphate hydrolases"/>
    <property type="match status" value="1"/>
</dbReference>
<evidence type="ECO:0000313" key="4">
    <source>
        <dbReference type="EMBL" id="ARM86220.1"/>
    </source>
</evidence>
<dbReference type="InterPro" id="IPR027417">
    <property type="entry name" value="P-loop_NTPase"/>
</dbReference>
<feature type="region of interest" description="Disordered" evidence="1">
    <location>
        <begin position="1"/>
        <end position="24"/>
    </location>
</feature>
<dbReference type="InterPro" id="IPR032689">
    <property type="entry name" value="TraG-D_C"/>
</dbReference>
<reference evidence="4 5" key="1">
    <citation type="submission" date="2017-04" db="EMBL/GenBank/DDBJ databases">
        <title>Genome Sequence of Marinobacter salarius strain SMR5 Isolated from a culture of the Diatom Skeletonema marinoi.</title>
        <authorList>
            <person name="Topel M."/>
            <person name="Pinder M.I.M."/>
            <person name="Johansson O.N."/>
            <person name="Kourtchenko O."/>
            <person name="Godhe A."/>
            <person name="Clarke A.K."/>
        </authorList>
    </citation>
    <scope>NUCLEOTIDE SEQUENCE [LARGE SCALE GENOMIC DNA]</scope>
    <source>
        <strain evidence="4 5">SMR5</strain>
        <plasmid evidence="5">Plasmid psmr5</plasmid>
    </source>
</reference>
<protein>
    <submittedName>
        <fullName evidence="4">Conjugative coupling factor TraD, SXT/TOL subfamily</fullName>
    </submittedName>
</protein>
<dbReference type="Gene3D" id="3.40.50.300">
    <property type="entry name" value="P-loop containing nucleotide triphosphate hydrolases"/>
    <property type="match status" value="2"/>
</dbReference>
<accession>A0A1W6KFN6</accession>
<dbReference type="CDD" id="cd01127">
    <property type="entry name" value="TrwB_TraG_TraD_VirD4"/>
    <property type="match status" value="1"/>
</dbReference>
<dbReference type="AlphaFoldDB" id="A0A1W6KFN6"/>
<evidence type="ECO:0000256" key="2">
    <source>
        <dbReference type="SAM" id="Phobius"/>
    </source>
</evidence>
<feature type="compositionally biased region" description="Basic and acidic residues" evidence="1">
    <location>
        <begin position="786"/>
        <end position="810"/>
    </location>
</feature>